<evidence type="ECO:0000313" key="2">
    <source>
        <dbReference type="Proteomes" id="UP000054874"/>
    </source>
</evidence>
<proteinExistence type="predicted"/>
<name>A0A0V8QBP0_9FIRM</name>
<gene>
    <name evidence="1" type="ORF">ASU35_14950</name>
</gene>
<evidence type="ECO:0000313" key="1">
    <source>
        <dbReference type="EMBL" id="KSV57908.1"/>
    </source>
</evidence>
<keyword evidence="2" id="KW-1185">Reference proteome</keyword>
<dbReference type="RefSeq" id="WP_058353862.1">
    <property type="nucleotide sequence ID" value="NZ_CABMMD010000196.1"/>
</dbReference>
<dbReference type="EMBL" id="LNAM01000196">
    <property type="protein sequence ID" value="KSV57908.1"/>
    <property type="molecule type" value="Genomic_DNA"/>
</dbReference>
<comment type="caution">
    <text evidence="1">The sequence shown here is derived from an EMBL/GenBank/DDBJ whole genome shotgun (WGS) entry which is preliminary data.</text>
</comment>
<dbReference type="Proteomes" id="UP000054874">
    <property type="component" value="Unassembled WGS sequence"/>
</dbReference>
<sequence>MISKYGTEEASSEALLATLDYCKYHLGCTTPYSITIENISPEFFAETRAFLESLALSEVTVFKHMDAADNRTVFQNSCTDTVFIELPNPTNIDESGDLLVTFPERGAVCQPYTDKAAETPRYKVSSIPKYQYPLIEGVATNSTYELHSNEQKYYDALIDWINYNVENELGEDKGIIDAESEEYMRSLIEVVYPWHWSHNPDVPLVDTTADSESAGDAMQSKYVFTNKFGAYGGAEITGSIGNNATLELLNFVKKAAVSIGYKAYPLTIIQLLRWGERKPTFITLPDFDMQFNLGDGTVTECIGNIDDYSYVHGYEVYEIVGLIVDDSVIGDPKFKYTSGGVVGFALGAPMINKVNDKKMHKYKYLSMIDAVRAISANKISVKGVTYNNGTWSVEQDSIADYYVMSLSDVVKVFEHDESNALYDPVYRSDEMLEMCMSLQSFNVKAPSQLKLIHDLFSDAKLTDHVVERSFRTAEELKQKISQYLITSPAEAVQYSIVRVLIPVFEAAGYDAVNPDTSLAQLLTRWENSIKEVGYQGETDATKPEAVTKEPEVRTQTITSFGATNTTPVVPATAAQATTRTANAPEQAPVTTAATASAPAINIFKQVPPDSNYYLLLGINGEVIGGFAADFIHITVKEQLKKLFRFTLVDKATIDSVPPERIVGKESIVMVIPWMLSDLSCILKNRQDIFKLFFKDQETMDYYKVAINEMCKGVKNK</sequence>
<reference evidence="1 2" key="1">
    <citation type="submission" date="2015-11" db="EMBL/GenBank/DDBJ databases">
        <title>Butyribacter intestini gen. nov., sp. nov., a butyric acid-producing bacterium of the family Lachnospiraceae isolated from the human faeces.</title>
        <authorList>
            <person name="Zou Y."/>
            <person name="Xue W."/>
            <person name="Luo G."/>
            <person name="Lv M."/>
        </authorList>
    </citation>
    <scope>NUCLEOTIDE SEQUENCE [LARGE SCALE GENOMIC DNA]</scope>
    <source>
        <strain evidence="1 2">ACET-33324</strain>
    </source>
</reference>
<dbReference type="AlphaFoldDB" id="A0A0V8QBP0"/>
<dbReference type="STRING" id="290052.ASU35_14950"/>
<accession>A0A0V8QBP0</accession>
<protein>
    <submittedName>
        <fullName evidence="1">Uncharacterized protein</fullName>
    </submittedName>
</protein>
<organism evidence="1 2">
    <name type="scientific">Acetivibrio ethanolgignens</name>
    <dbReference type="NCBI Taxonomy" id="290052"/>
    <lineage>
        <taxon>Bacteria</taxon>
        <taxon>Bacillati</taxon>
        <taxon>Bacillota</taxon>
        <taxon>Clostridia</taxon>
        <taxon>Eubacteriales</taxon>
        <taxon>Oscillospiraceae</taxon>
        <taxon>Acetivibrio</taxon>
    </lineage>
</organism>